<dbReference type="AlphaFoldDB" id="A0AAV9DXL0"/>
<name>A0AAV9DXL0_ACOCL</name>
<feature type="region of interest" description="Disordered" evidence="1">
    <location>
        <begin position="201"/>
        <end position="220"/>
    </location>
</feature>
<dbReference type="GO" id="GO:0009630">
    <property type="term" value="P:gravitropism"/>
    <property type="evidence" value="ECO:0007669"/>
    <property type="project" value="InterPro"/>
</dbReference>
<accession>A0AAV9DXL0</accession>
<dbReference type="PANTHER" id="PTHR34959:SF3">
    <property type="entry name" value="PROTEIN LAZY 1"/>
    <property type="match status" value="1"/>
</dbReference>
<evidence type="ECO:0000313" key="2">
    <source>
        <dbReference type="EMBL" id="KAK1305559.1"/>
    </source>
</evidence>
<evidence type="ECO:0008006" key="4">
    <source>
        <dbReference type="Google" id="ProtNLM"/>
    </source>
</evidence>
<feature type="region of interest" description="Disordered" evidence="1">
    <location>
        <begin position="268"/>
        <end position="293"/>
    </location>
</feature>
<dbReference type="GO" id="GO:2000012">
    <property type="term" value="P:regulation of auxin polar transport"/>
    <property type="evidence" value="ECO:0007669"/>
    <property type="project" value="InterPro"/>
</dbReference>
<dbReference type="EMBL" id="JAUJYO010000010">
    <property type="protein sequence ID" value="KAK1305559.1"/>
    <property type="molecule type" value="Genomic_DNA"/>
</dbReference>
<reference evidence="2" key="2">
    <citation type="submission" date="2023-06" db="EMBL/GenBank/DDBJ databases">
        <authorList>
            <person name="Ma L."/>
            <person name="Liu K.-W."/>
            <person name="Li Z."/>
            <person name="Hsiao Y.-Y."/>
            <person name="Qi Y."/>
            <person name="Fu T."/>
            <person name="Tang G."/>
            <person name="Zhang D."/>
            <person name="Sun W.-H."/>
            <person name="Liu D.-K."/>
            <person name="Li Y."/>
            <person name="Chen G.-Z."/>
            <person name="Liu X.-D."/>
            <person name="Liao X.-Y."/>
            <person name="Jiang Y.-T."/>
            <person name="Yu X."/>
            <person name="Hao Y."/>
            <person name="Huang J."/>
            <person name="Zhao X.-W."/>
            <person name="Ke S."/>
            <person name="Chen Y.-Y."/>
            <person name="Wu W.-L."/>
            <person name="Hsu J.-L."/>
            <person name="Lin Y.-F."/>
            <person name="Huang M.-D."/>
            <person name="Li C.-Y."/>
            <person name="Huang L."/>
            <person name="Wang Z.-W."/>
            <person name="Zhao X."/>
            <person name="Zhong W.-Y."/>
            <person name="Peng D.-H."/>
            <person name="Ahmad S."/>
            <person name="Lan S."/>
            <person name="Zhang J.-S."/>
            <person name="Tsai W.-C."/>
            <person name="Van De Peer Y."/>
            <person name="Liu Z.-J."/>
        </authorList>
    </citation>
    <scope>NUCLEOTIDE SEQUENCE</scope>
    <source>
        <strain evidence="2">CP</strain>
        <tissue evidence="2">Leaves</tissue>
    </source>
</reference>
<dbReference type="InterPro" id="IPR038928">
    <property type="entry name" value="LAZY1"/>
</dbReference>
<evidence type="ECO:0000256" key="1">
    <source>
        <dbReference type="SAM" id="MobiDB-lite"/>
    </source>
</evidence>
<dbReference type="Proteomes" id="UP001180020">
    <property type="component" value="Unassembled WGS sequence"/>
</dbReference>
<reference evidence="2" key="1">
    <citation type="journal article" date="2023" name="Nat. Commun.">
        <title>Diploid and tetraploid genomes of Acorus and the evolution of monocots.</title>
        <authorList>
            <person name="Ma L."/>
            <person name="Liu K.W."/>
            <person name="Li Z."/>
            <person name="Hsiao Y.Y."/>
            <person name="Qi Y."/>
            <person name="Fu T."/>
            <person name="Tang G.D."/>
            <person name="Zhang D."/>
            <person name="Sun W.H."/>
            <person name="Liu D.K."/>
            <person name="Li Y."/>
            <person name="Chen G.Z."/>
            <person name="Liu X.D."/>
            <person name="Liao X.Y."/>
            <person name="Jiang Y.T."/>
            <person name="Yu X."/>
            <person name="Hao Y."/>
            <person name="Huang J."/>
            <person name="Zhao X.W."/>
            <person name="Ke S."/>
            <person name="Chen Y.Y."/>
            <person name="Wu W.L."/>
            <person name="Hsu J.L."/>
            <person name="Lin Y.F."/>
            <person name="Huang M.D."/>
            <person name="Li C.Y."/>
            <person name="Huang L."/>
            <person name="Wang Z.W."/>
            <person name="Zhao X."/>
            <person name="Zhong W.Y."/>
            <person name="Peng D.H."/>
            <person name="Ahmad S."/>
            <person name="Lan S."/>
            <person name="Zhang J.S."/>
            <person name="Tsai W.C."/>
            <person name="Van de Peer Y."/>
            <person name="Liu Z.J."/>
        </authorList>
    </citation>
    <scope>NUCLEOTIDE SEQUENCE</scope>
    <source>
        <strain evidence="2">CP</strain>
    </source>
</reference>
<evidence type="ECO:0000313" key="3">
    <source>
        <dbReference type="Proteomes" id="UP001180020"/>
    </source>
</evidence>
<sequence>MHRKFRHGTGDPSKDSIAGNSCCCISGRPTPVADDRISDAGKRSSFGTYPFDDYYAVPPAPRPSSDLINGLLAIGTLGAGFTHIAAEVDIRFSGVEADAQTFEIDLKLINVELEKALFADDVRGGGGEGEEKSVTEAATVAAAAVDVESDGGGSVTVCPLQLQGYLFGSPIEMAETSPAKKESHHHHQRTSLGELFMRAKEEEPTTRRVDEAEDNKREAAEKSTAVMQLVKKIMRRRSSIKGGFGGAAAAGMENKMQKILHIFHRKVHPESPTSLKKSSKQWKDPQTAHKPSIADRTAVISGKEIPQRLKERQPRGSAGPLAIGRCESDGGREFWIKTDADYLVLEL</sequence>
<comment type="caution">
    <text evidence="2">The sequence shown here is derived from an EMBL/GenBank/DDBJ whole genome shotgun (WGS) entry which is preliminary data.</text>
</comment>
<protein>
    <recommendedName>
        <fullName evidence="4">LAZY1</fullName>
    </recommendedName>
</protein>
<proteinExistence type="predicted"/>
<organism evidence="2 3">
    <name type="scientific">Acorus calamus</name>
    <name type="common">Sweet flag</name>
    <dbReference type="NCBI Taxonomy" id="4465"/>
    <lineage>
        <taxon>Eukaryota</taxon>
        <taxon>Viridiplantae</taxon>
        <taxon>Streptophyta</taxon>
        <taxon>Embryophyta</taxon>
        <taxon>Tracheophyta</taxon>
        <taxon>Spermatophyta</taxon>
        <taxon>Magnoliopsida</taxon>
        <taxon>Liliopsida</taxon>
        <taxon>Acoraceae</taxon>
        <taxon>Acorus</taxon>
    </lineage>
</organism>
<keyword evidence="3" id="KW-1185">Reference proteome</keyword>
<gene>
    <name evidence="2" type="ORF">QJS10_CPA10g01610</name>
</gene>
<dbReference type="PANTHER" id="PTHR34959">
    <property type="entry name" value="PROTEIN LAZY 1"/>
    <property type="match status" value="1"/>
</dbReference>